<feature type="transmembrane region" description="Helical" evidence="3">
    <location>
        <begin position="6"/>
        <end position="23"/>
    </location>
</feature>
<dbReference type="GO" id="GO:0009506">
    <property type="term" value="C:plasmodesma"/>
    <property type="evidence" value="ECO:0007669"/>
    <property type="project" value="TreeGrafter"/>
</dbReference>
<dbReference type="Proteomes" id="UP000238479">
    <property type="component" value="Chromosome 3"/>
</dbReference>
<dbReference type="OrthoDB" id="10321036at2759"/>
<keyword evidence="3" id="KW-1133">Transmembrane helix</keyword>
<keyword evidence="2 3" id="KW-0472">Membrane</keyword>
<sequence>MWRGIRLQLCLLLAYPILWFIFCPKDPKFIITDASLTQFNFTNHNKTLDYNLALNITITNPNRKAAIFYGKIQVASTYRNKVFSIVTLPFEPFGQCGKNRTISHHIPLKGSKSLVFGEREISQFNSETVAGVYSIDVRLYVGIRVFGGYFKTRHSNPSHKIDCKLKVPLQSSETSTNRFTFKTTKCRNDISLQTLKQRAESVQFFLGDSTVQVLLVCIYIFAAVRG</sequence>
<dbReference type="STRING" id="74649.A0A2P6RBS3"/>
<dbReference type="GO" id="GO:0005886">
    <property type="term" value="C:plasma membrane"/>
    <property type="evidence" value="ECO:0007669"/>
    <property type="project" value="TreeGrafter"/>
</dbReference>
<keyword evidence="5" id="KW-1185">Reference proteome</keyword>
<keyword evidence="3" id="KW-0812">Transmembrane</keyword>
<dbReference type="InterPro" id="IPR044839">
    <property type="entry name" value="NDR1-like"/>
</dbReference>
<evidence type="ECO:0000256" key="1">
    <source>
        <dbReference type="ARBA" id="ARBA00004370"/>
    </source>
</evidence>
<evidence type="ECO:0000313" key="4">
    <source>
        <dbReference type="EMBL" id="PRQ43879.1"/>
    </source>
</evidence>
<proteinExistence type="predicted"/>
<protein>
    <recommendedName>
        <fullName evidence="6">Late embryogenesis abundant protein, LEA-14</fullName>
    </recommendedName>
</protein>
<accession>A0A2P6RBS3</accession>
<comment type="subcellular location">
    <subcellularLocation>
        <location evidence="1">Membrane</location>
    </subcellularLocation>
</comment>
<dbReference type="AlphaFoldDB" id="A0A2P6RBS3"/>
<evidence type="ECO:0008006" key="6">
    <source>
        <dbReference type="Google" id="ProtNLM"/>
    </source>
</evidence>
<evidence type="ECO:0000256" key="3">
    <source>
        <dbReference type="SAM" id="Phobius"/>
    </source>
</evidence>
<dbReference type="GO" id="GO:0098542">
    <property type="term" value="P:defense response to other organism"/>
    <property type="evidence" value="ECO:0007669"/>
    <property type="project" value="InterPro"/>
</dbReference>
<dbReference type="EMBL" id="PDCK01000041">
    <property type="protein sequence ID" value="PRQ43879.1"/>
    <property type="molecule type" value="Genomic_DNA"/>
</dbReference>
<reference evidence="4 5" key="1">
    <citation type="journal article" date="2018" name="Nat. Genet.">
        <title>The Rosa genome provides new insights in the design of modern roses.</title>
        <authorList>
            <person name="Bendahmane M."/>
        </authorList>
    </citation>
    <scope>NUCLEOTIDE SEQUENCE [LARGE SCALE GENOMIC DNA]</scope>
    <source>
        <strain evidence="5">cv. Old Blush</strain>
    </source>
</reference>
<dbReference type="PANTHER" id="PTHR31415">
    <property type="entry name" value="OS05G0367900 PROTEIN"/>
    <property type="match status" value="1"/>
</dbReference>
<comment type="caution">
    <text evidence="4">The sequence shown here is derived from an EMBL/GenBank/DDBJ whole genome shotgun (WGS) entry which is preliminary data.</text>
</comment>
<gene>
    <name evidence="4" type="ORF">RchiOBHm_Chr3g0473111</name>
</gene>
<evidence type="ECO:0000313" key="5">
    <source>
        <dbReference type="Proteomes" id="UP000238479"/>
    </source>
</evidence>
<evidence type="ECO:0000256" key="2">
    <source>
        <dbReference type="ARBA" id="ARBA00023136"/>
    </source>
</evidence>
<organism evidence="4 5">
    <name type="scientific">Rosa chinensis</name>
    <name type="common">China rose</name>
    <dbReference type="NCBI Taxonomy" id="74649"/>
    <lineage>
        <taxon>Eukaryota</taxon>
        <taxon>Viridiplantae</taxon>
        <taxon>Streptophyta</taxon>
        <taxon>Embryophyta</taxon>
        <taxon>Tracheophyta</taxon>
        <taxon>Spermatophyta</taxon>
        <taxon>Magnoliopsida</taxon>
        <taxon>eudicotyledons</taxon>
        <taxon>Gunneridae</taxon>
        <taxon>Pentapetalae</taxon>
        <taxon>rosids</taxon>
        <taxon>fabids</taxon>
        <taxon>Rosales</taxon>
        <taxon>Rosaceae</taxon>
        <taxon>Rosoideae</taxon>
        <taxon>Rosoideae incertae sedis</taxon>
        <taxon>Rosa</taxon>
    </lineage>
</organism>
<name>A0A2P6RBS3_ROSCH</name>
<dbReference type="PANTHER" id="PTHR31415:SF109">
    <property type="entry name" value="NDR1_HIN1-LIKE PROTEIN 10"/>
    <property type="match status" value="1"/>
</dbReference>
<dbReference type="Gramene" id="PRQ43879">
    <property type="protein sequence ID" value="PRQ43879"/>
    <property type="gene ID" value="RchiOBHm_Chr3g0473111"/>
</dbReference>
<feature type="transmembrane region" description="Helical" evidence="3">
    <location>
        <begin position="204"/>
        <end position="224"/>
    </location>
</feature>